<proteinExistence type="predicted"/>
<reference evidence="1 2" key="1">
    <citation type="submission" date="2023-02" db="EMBL/GenBank/DDBJ databases">
        <title>LHISI_Scaffold_Assembly.</title>
        <authorList>
            <person name="Stuart O.P."/>
            <person name="Cleave R."/>
            <person name="Magrath M.J.L."/>
            <person name="Mikheyev A.S."/>
        </authorList>
    </citation>
    <scope>NUCLEOTIDE SEQUENCE [LARGE SCALE GENOMIC DNA]</scope>
    <source>
        <strain evidence="1">Daus_M_001</strain>
        <tissue evidence="1">Leg muscle</tissue>
    </source>
</reference>
<dbReference type="Proteomes" id="UP001159363">
    <property type="component" value="Chromosome X"/>
</dbReference>
<evidence type="ECO:0000313" key="2">
    <source>
        <dbReference type="Proteomes" id="UP001159363"/>
    </source>
</evidence>
<dbReference type="PANTHER" id="PTHR47331:SF5">
    <property type="entry name" value="RIBONUCLEASE H"/>
    <property type="match status" value="1"/>
</dbReference>
<dbReference type="InterPro" id="IPR012337">
    <property type="entry name" value="RNaseH-like_sf"/>
</dbReference>
<protein>
    <recommendedName>
        <fullName evidence="3">Integrase catalytic domain-containing protein</fullName>
    </recommendedName>
</protein>
<organism evidence="1 2">
    <name type="scientific">Dryococelus australis</name>
    <dbReference type="NCBI Taxonomy" id="614101"/>
    <lineage>
        <taxon>Eukaryota</taxon>
        <taxon>Metazoa</taxon>
        <taxon>Ecdysozoa</taxon>
        <taxon>Arthropoda</taxon>
        <taxon>Hexapoda</taxon>
        <taxon>Insecta</taxon>
        <taxon>Pterygota</taxon>
        <taxon>Neoptera</taxon>
        <taxon>Polyneoptera</taxon>
        <taxon>Phasmatodea</taxon>
        <taxon>Verophasmatodea</taxon>
        <taxon>Anareolatae</taxon>
        <taxon>Phasmatidae</taxon>
        <taxon>Eurycanthinae</taxon>
        <taxon>Dryococelus</taxon>
    </lineage>
</organism>
<dbReference type="InterPro" id="IPR036397">
    <property type="entry name" value="RNaseH_sf"/>
</dbReference>
<accession>A0ABQ9HNQ4</accession>
<sequence>MASAEAGGENPDIIRHRAPPQVYGRIADCLAVGKTIRETRGEQDKSKEQPCQGKYKLPKIELKSYGGDLTQWLGFRIESSLTEELLRAWQCSWTIQQGDNKLNCLMDLLKRELEQEERISHAVRGFHLNRCEGASRGTGNSMAEEGHLVTATCLVNTKDSTKATALPIARQVTEYEGSQDLGVKIDYDNSTIQVLVGADVVGRLLSGEHIVLKSGLVTINTYLGWEVMDRDWKREGIIEEFKPYDQNEGHYLPHRPVLKDHDMTKVRPVCRSPFLLGAVIEQHLKKILCERRNGANACSEETASRLQKVFYAEKCVTTVGRDTLRLFLEESTQIFQKVGFDLRGWEFTDLAVHPEEMSTVLVLLWSRGTDTLSLNVSVTEPIDIVSKRKILSAEYNIFDPIGMATPITLIPKLLIQKLWQEDLGWDEQVPPVVEDGFRQWMKTLPCLRQIAIPRVAPTKNTTNPRLEFLGATIAARLAATGASNLQLKTEYLYFWSDSTTVISWIQCDEQWSVFVNNWVQEIKQLSKRSSWRYVPGTMNPVDLASRGCLADALVRLSTINAGRMAFADRRIRRNPIYLERKTSMVASLTSSETDHEWYYSFFSSYLKIIQLIGWVLRFIHSCRCQYKITSELDREELRNAGVKVVKPIQKKSFHGPEDKRLSSLRPSEDDCCSLHLRTMVSECKDRHEFRHPADFLLNILIDMAGPLNLKDSTKVWICIFTCAVYRAVHLEVDSSLSTYAFIQAQMRIIVWRGRPKTVYNDSGTNFMGSENVFSKLDWEQMSRFGSPFCVDFNPPIAACSPMGASAQKMVEHNVDETSGSFGHQPTVGSPNDPCLAGYVPVKLT</sequence>
<comment type="caution">
    <text evidence="1">The sequence shown here is derived from an EMBL/GenBank/DDBJ whole genome shotgun (WGS) entry which is preliminary data.</text>
</comment>
<dbReference type="EMBL" id="JARBHB010000004">
    <property type="protein sequence ID" value="KAJ8885877.1"/>
    <property type="molecule type" value="Genomic_DNA"/>
</dbReference>
<dbReference type="Pfam" id="PF05380">
    <property type="entry name" value="Peptidase_A17"/>
    <property type="match status" value="1"/>
</dbReference>
<dbReference type="SUPFAM" id="SSF53098">
    <property type="entry name" value="Ribonuclease H-like"/>
    <property type="match status" value="1"/>
</dbReference>
<name>A0ABQ9HNQ4_9NEOP</name>
<dbReference type="PANTHER" id="PTHR47331">
    <property type="entry name" value="PHD-TYPE DOMAIN-CONTAINING PROTEIN"/>
    <property type="match status" value="1"/>
</dbReference>
<dbReference type="InterPro" id="IPR008042">
    <property type="entry name" value="Retrotrans_Pao"/>
</dbReference>
<dbReference type="Gene3D" id="3.30.420.10">
    <property type="entry name" value="Ribonuclease H-like superfamily/Ribonuclease H"/>
    <property type="match status" value="1"/>
</dbReference>
<evidence type="ECO:0000313" key="1">
    <source>
        <dbReference type="EMBL" id="KAJ8885877.1"/>
    </source>
</evidence>
<keyword evidence="2" id="KW-1185">Reference proteome</keyword>
<gene>
    <name evidence="1" type="ORF">PR048_012083</name>
</gene>
<evidence type="ECO:0008006" key="3">
    <source>
        <dbReference type="Google" id="ProtNLM"/>
    </source>
</evidence>